<proteinExistence type="predicted"/>
<evidence type="ECO:0008006" key="4">
    <source>
        <dbReference type="Google" id="ProtNLM"/>
    </source>
</evidence>
<dbReference type="RefSeq" id="WP_212919359.1">
    <property type="nucleotide sequence ID" value="NZ_BORP01000001.1"/>
</dbReference>
<organism evidence="2 3">
    <name type="scientific">Ornithinibacillus bavariensis</name>
    <dbReference type="NCBI Taxonomy" id="545502"/>
    <lineage>
        <taxon>Bacteria</taxon>
        <taxon>Bacillati</taxon>
        <taxon>Bacillota</taxon>
        <taxon>Bacilli</taxon>
        <taxon>Bacillales</taxon>
        <taxon>Bacillaceae</taxon>
        <taxon>Ornithinibacillus</taxon>
    </lineage>
</organism>
<keyword evidence="1" id="KW-1133">Transmembrane helix</keyword>
<dbReference type="Proteomes" id="UP000676917">
    <property type="component" value="Unassembled WGS sequence"/>
</dbReference>
<sequence length="133" mass="14715">MKWLNKIRKSENGSATIEFLGIVPLALIFLMIIWQFIVGVNAVVVAKSAVNEYAEVYSVTKDLNDARDAAKTIIDATGDYLVFDSFTTEPGEYDKEFTAELAVNIKLVFIPELFRGSVPSIPYSAAAYGRVIE</sequence>
<evidence type="ECO:0000313" key="3">
    <source>
        <dbReference type="Proteomes" id="UP000676917"/>
    </source>
</evidence>
<evidence type="ECO:0000313" key="2">
    <source>
        <dbReference type="EMBL" id="GIO25847.1"/>
    </source>
</evidence>
<keyword evidence="3" id="KW-1185">Reference proteome</keyword>
<keyword evidence="1" id="KW-0812">Transmembrane</keyword>
<name>A0A919X4Q9_9BACI</name>
<gene>
    <name evidence="2" type="ORF">J43TS3_04580</name>
</gene>
<feature type="transmembrane region" description="Helical" evidence="1">
    <location>
        <begin position="20"/>
        <end position="44"/>
    </location>
</feature>
<comment type="caution">
    <text evidence="2">The sequence shown here is derived from an EMBL/GenBank/DDBJ whole genome shotgun (WGS) entry which is preliminary data.</text>
</comment>
<dbReference type="AlphaFoldDB" id="A0A919X4Q9"/>
<protein>
    <recommendedName>
        <fullName evidence="4">TadE-like protein</fullName>
    </recommendedName>
</protein>
<dbReference type="EMBL" id="BORP01000001">
    <property type="protein sequence ID" value="GIO25847.1"/>
    <property type="molecule type" value="Genomic_DNA"/>
</dbReference>
<accession>A0A919X4Q9</accession>
<keyword evidence="1" id="KW-0472">Membrane</keyword>
<evidence type="ECO:0000256" key="1">
    <source>
        <dbReference type="SAM" id="Phobius"/>
    </source>
</evidence>
<reference evidence="2" key="1">
    <citation type="submission" date="2021-03" db="EMBL/GenBank/DDBJ databases">
        <title>Antimicrobial resistance genes in bacteria isolated from Japanese honey, and their potential for conferring macrolide and lincosamide resistance in the American foulbrood pathogen Paenibacillus larvae.</title>
        <authorList>
            <person name="Okamoto M."/>
            <person name="Kumagai M."/>
            <person name="Kanamori H."/>
            <person name="Takamatsu D."/>
        </authorList>
    </citation>
    <scope>NUCLEOTIDE SEQUENCE</scope>
    <source>
        <strain evidence="2">J43TS3</strain>
    </source>
</reference>